<sequence>MTVEVVVECGKSRYELNEKFNEKYNMDFFGADTVTKYYYFYWRIRDDFQIWDIKHEVVFPSYPRGISYVVTLNPARRCGYLVGTLTLRATQDTDLRLSIHAFCNGENCLSHQNIQHRFCIHNDYTYTAKIEAKSRGLSRGNRLAIFLFLGHSIVHLRRNRTEDLEELSMDLENAYRLDRYLVGRLTCREGGFAYIHPFILLSRDSGFPARDFPVGSSFDIGMSLNYLRKFVRYLYTGRVDGMNNNKHGADFVRASTVSHFREYYQFVAEAYRRQEHFPARKRRKIVFLGFHDGVNVSHDICGRRYKLVFFNGNFSLALEVLAGHTTGTWLKYTGTSSSNSIFNFEVEIGVIKDDAYTYVHGERHTLLSNGNEVSSTNLLFLGSRNVFGNLLDDDGKIQLSITLKFRQGRPLVETQREAGSSDPRVALLYLADSFAEGMRTGIANDMILESRQGVPIRCHKVMFRARLHTFTSFANSERLLDDEYPIFETQMSSEHVMCILIYMYAAQITDDLRNHRYDEVRQFAVANNIVGLKRFFHVDDD</sequence>
<dbReference type="AlphaFoldDB" id="A0AAV4X9I3"/>
<comment type="caution">
    <text evidence="2">The sequence shown here is derived from an EMBL/GenBank/DDBJ whole genome shotgun (WGS) entry which is preliminary data.</text>
</comment>
<proteinExistence type="predicted"/>
<dbReference type="EMBL" id="BPLQ01015722">
    <property type="protein sequence ID" value="GIY90845.1"/>
    <property type="molecule type" value="Genomic_DNA"/>
</dbReference>
<dbReference type="PROSITE" id="PS50097">
    <property type="entry name" value="BTB"/>
    <property type="match status" value="1"/>
</dbReference>
<organism evidence="2 3">
    <name type="scientific">Caerostris darwini</name>
    <dbReference type="NCBI Taxonomy" id="1538125"/>
    <lineage>
        <taxon>Eukaryota</taxon>
        <taxon>Metazoa</taxon>
        <taxon>Ecdysozoa</taxon>
        <taxon>Arthropoda</taxon>
        <taxon>Chelicerata</taxon>
        <taxon>Arachnida</taxon>
        <taxon>Araneae</taxon>
        <taxon>Araneomorphae</taxon>
        <taxon>Entelegynae</taxon>
        <taxon>Araneoidea</taxon>
        <taxon>Araneidae</taxon>
        <taxon>Caerostris</taxon>
    </lineage>
</organism>
<dbReference type="InterPro" id="IPR011333">
    <property type="entry name" value="SKP1/BTB/POZ_sf"/>
</dbReference>
<evidence type="ECO:0000313" key="3">
    <source>
        <dbReference type="Proteomes" id="UP001054837"/>
    </source>
</evidence>
<dbReference type="Proteomes" id="UP001054837">
    <property type="component" value="Unassembled WGS sequence"/>
</dbReference>
<keyword evidence="3" id="KW-1185">Reference proteome</keyword>
<evidence type="ECO:0000313" key="2">
    <source>
        <dbReference type="EMBL" id="GIY90845.1"/>
    </source>
</evidence>
<feature type="domain" description="BTB" evidence="1">
    <location>
        <begin position="444"/>
        <end position="512"/>
    </location>
</feature>
<reference evidence="2 3" key="1">
    <citation type="submission" date="2021-06" db="EMBL/GenBank/DDBJ databases">
        <title>Caerostris darwini draft genome.</title>
        <authorList>
            <person name="Kono N."/>
            <person name="Arakawa K."/>
        </authorList>
    </citation>
    <scope>NUCLEOTIDE SEQUENCE [LARGE SCALE GENOMIC DNA]</scope>
</reference>
<protein>
    <recommendedName>
        <fullName evidence="1">BTB domain-containing protein</fullName>
    </recommendedName>
</protein>
<accession>A0AAV4X9I3</accession>
<evidence type="ECO:0000259" key="1">
    <source>
        <dbReference type="PROSITE" id="PS50097"/>
    </source>
</evidence>
<dbReference type="InterPro" id="IPR000210">
    <property type="entry name" value="BTB/POZ_dom"/>
</dbReference>
<name>A0AAV4X9I3_9ARAC</name>
<dbReference type="Gene3D" id="3.30.710.10">
    <property type="entry name" value="Potassium Channel Kv1.1, Chain A"/>
    <property type="match status" value="1"/>
</dbReference>
<gene>
    <name evidence="2" type="ORF">CDAR_549381</name>
</gene>